<dbReference type="InterPro" id="IPR029058">
    <property type="entry name" value="AB_hydrolase_fold"/>
</dbReference>
<evidence type="ECO:0000256" key="1">
    <source>
        <dbReference type="ARBA" id="ARBA00022679"/>
    </source>
</evidence>
<dbReference type="Pfam" id="PF00561">
    <property type="entry name" value="Abhydrolase_1"/>
    <property type="match status" value="1"/>
</dbReference>
<keyword evidence="4" id="KW-0378">Hydrolase</keyword>
<gene>
    <name evidence="4" type="ORF">IRI77_25590</name>
</gene>
<sequence>MRSLFLLFAAPVLFAQPDQRFAELKDLKLEGGQTLASCKVGYRTYGKLNAAGTNAILWPTWFSGKSSDLAGFIGAGRMVDPGRFYVITVDALGNGVSCSPSNAGGAFPAITIGDMVNAEYRLLTEHLGVKSLHAVMGISMGGMQTFEWMVAYPSFLRRAVPIVGSAKLTSADLLLWQAELSAIEAVQKAGGDPRTAMPAVLAMHEFALSTPEHVVAKTSAAEFPALKSRLDENARTGMDPRDWAAQLRAMMAHDVSRKFGGSMEKAGAAVQAKVLEVVALQDHMVNPASALRMAETAGFEVLRLAGDCGHGAPGCEEAKVNAAVAEFLGRP</sequence>
<dbReference type="KEGG" id="pfer:IRI77_25590"/>
<feature type="active site" evidence="2">
    <location>
        <position position="310"/>
    </location>
</feature>
<dbReference type="PANTHER" id="PTHR32268">
    <property type="entry name" value="HOMOSERINE O-ACETYLTRANSFERASE"/>
    <property type="match status" value="1"/>
</dbReference>
<evidence type="ECO:0000256" key="2">
    <source>
        <dbReference type="PIRSR" id="PIRSR000443-1"/>
    </source>
</evidence>
<dbReference type="PANTHER" id="PTHR32268:SF11">
    <property type="entry name" value="HOMOSERINE O-ACETYLTRANSFERASE"/>
    <property type="match status" value="1"/>
</dbReference>
<dbReference type="AlphaFoldDB" id="A0A7S7NM67"/>
<proteinExistence type="predicted"/>
<dbReference type="GO" id="GO:0009092">
    <property type="term" value="P:homoserine metabolic process"/>
    <property type="evidence" value="ECO:0007669"/>
    <property type="project" value="TreeGrafter"/>
</dbReference>
<dbReference type="Proteomes" id="UP000593892">
    <property type="component" value="Chromosome"/>
</dbReference>
<dbReference type="InterPro" id="IPR008220">
    <property type="entry name" value="HAT_MetX-like"/>
</dbReference>
<feature type="active site" evidence="2">
    <location>
        <position position="282"/>
    </location>
</feature>
<keyword evidence="1" id="KW-0808">Transferase</keyword>
<evidence type="ECO:0000313" key="4">
    <source>
        <dbReference type="EMBL" id="QOY86165.1"/>
    </source>
</evidence>
<keyword evidence="5" id="KW-1185">Reference proteome</keyword>
<evidence type="ECO:0000313" key="5">
    <source>
        <dbReference type="Proteomes" id="UP000593892"/>
    </source>
</evidence>
<dbReference type="RefSeq" id="WP_194447834.1">
    <property type="nucleotide sequence ID" value="NZ_CP063849.1"/>
</dbReference>
<protein>
    <submittedName>
        <fullName evidence="4">Alpha/beta fold hydrolase</fullName>
    </submittedName>
</protein>
<organism evidence="4 5">
    <name type="scientific">Paludibaculum fermentans</name>
    <dbReference type="NCBI Taxonomy" id="1473598"/>
    <lineage>
        <taxon>Bacteria</taxon>
        <taxon>Pseudomonadati</taxon>
        <taxon>Acidobacteriota</taxon>
        <taxon>Terriglobia</taxon>
        <taxon>Bryobacterales</taxon>
        <taxon>Bryobacteraceae</taxon>
        <taxon>Paludibaculum</taxon>
    </lineage>
</organism>
<reference evidence="4 5" key="1">
    <citation type="submission" date="2020-10" db="EMBL/GenBank/DDBJ databases">
        <title>Complete genome sequence of Paludibaculum fermentans P105T, a facultatively anaerobic acidobacterium capable of dissimilatory Fe(III) reduction.</title>
        <authorList>
            <person name="Dedysh S.N."/>
            <person name="Beletsky A.V."/>
            <person name="Kulichevskaya I.S."/>
            <person name="Mardanov A.V."/>
            <person name="Ravin N.V."/>
        </authorList>
    </citation>
    <scope>NUCLEOTIDE SEQUENCE [LARGE SCALE GENOMIC DNA]</scope>
    <source>
        <strain evidence="4 5">P105</strain>
    </source>
</reference>
<feature type="active site" description="Nucleophile" evidence="2">
    <location>
        <position position="139"/>
    </location>
</feature>
<dbReference type="Gene3D" id="3.40.50.1820">
    <property type="entry name" value="alpha/beta hydrolase"/>
    <property type="match status" value="1"/>
</dbReference>
<feature type="domain" description="AB hydrolase-1" evidence="3">
    <location>
        <begin position="83"/>
        <end position="310"/>
    </location>
</feature>
<dbReference type="GO" id="GO:0009086">
    <property type="term" value="P:methionine biosynthetic process"/>
    <property type="evidence" value="ECO:0007669"/>
    <property type="project" value="TreeGrafter"/>
</dbReference>
<dbReference type="GO" id="GO:0004414">
    <property type="term" value="F:homoserine O-acetyltransferase activity"/>
    <property type="evidence" value="ECO:0007669"/>
    <property type="project" value="TreeGrafter"/>
</dbReference>
<evidence type="ECO:0000259" key="3">
    <source>
        <dbReference type="Pfam" id="PF00561"/>
    </source>
</evidence>
<dbReference type="SUPFAM" id="SSF53474">
    <property type="entry name" value="alpha/beta-Hydrolases"/>
    <property type="match status" value="1"/>
</dbReference>
<accession>A0A7S7NM67</accession>
<dbReference type="PIRSF" id="PIRSF000443">
    <property type="entry name" value="Homoser_Ac_trans"/>
    <property type="match status" value="1"/>
</dbReference>
<dbReference type="InterPro" id="IPR000073">
    <property type="entry name" value="AB_hydrolase_1"/>
</dbReference>
<dbReference type="GO" id="GO:0016787">
    <property type="term" value="F:hydrolase activity"/>
    <property type="evidence" value="ECO:0007669"/>
    <property type="project" value="UniProtKB-KW"/>
</dbReference>
<dbReference type="EMBL" id="CP063849">
    <property type="protein sequence ID" value="QOY86165.1"/>
    <property type="molecule type" value="Genomic_DNA"/>
</dbReference>
<name>A0A7S7NM67_PALFE</name>